<feature type="transmembrane region" description="Helical" evidence="3">
    <location>
        <begin position="265"/>
        <end position="285"/>
    </location>
</feature>
<keyword evidence="3" id="KW-1133">Transmembrane helix</keyword>
<reference evidence="4" key="1">
    <citation type="journal article" date="2020" name="Stud. Mycol.">
        <title>101 Dothideomycetes genomes: a test case for predicting lifestyles and emergence of pathogens.</title>
        <authorList>
            <person name="Haridas S."/>
            <person name="Albert R."/>
            <person name="Binder M."/>
            <person name="Bloem J."/>
            <person name="Labutti K."/>
            <person name="Salamov A."/>
            <person name="Andreopoulos B."/>
            <person name="Baker S."/>
            <person name="Barry K."/>
            <person name="Bills G."/>
            <person name="Bluhm B."/>
            <person name="Cannon C."/>
            <person name="Castanera R."/>
            <person name="Culley D."/>
            <person name="Daum C."/>
            <person name="Ezra D."/>
            <person name="Gonzalez J."/>
            <person name="Henrissat B."/>
            <person name="Kuo A."/>
            <person name="Liang C."/>
            <person name="Lipzen A."/>
            <person name="Lutzoni F."/>
            <person name="Magnuson J."/>
            <person name="Mondo S."/>
            <person name="Nolan M."/>
            <person name="Ohm R."/>
            <person name="Pangilinan J."/>
            <person name="Park H.-J."/>
            <person name="Ramirez L."/>
            <person name="Alfaro M."/>
            <person name="Sun H."/>
            <person name="Tritt A."/>
            <person name="Yoshinaga Y."/>
            <person name="Zwiers L.-H."/>
            <person name="Turgeon B."/>
            <person name="Goodwin S."/>
            <person name="Spatafora J."/>
            <person name="Crous P."/>
            <person name="Grigoriev I."/>
        </authorList>
    </citation>
    <scope>NUCLEOTIDE SEQUENCE</scope>
    <source>
        <strain evidence="4">CBS 122368</strain>
    </source>
</reference>
<dbReference type="GO" id="GO:0022857">
    <property type="term" value="F:transmembrane transporter activity"/>
    <property type="evidence" value="ECO:0007669"/>
    <property type="project" value="InterPro"/>
</dbReference>
<feature type="transmembrane region" description="Helical" evidence="3">
    <location>
        <begin position="541"/>
        <end position="564"/>
    </location>
</feature>
<proteinExistence type="predicted"/>
<accession>A0A6A6IC63</accession>
<dbReference type="GO" id="GO:0000329">
    <property type="term" value="C:fungal-type vacuole membrane"/>
    <property type="evidence" value="ECO:0007669"/>
    <property type="project" value="TreeGrafter"/>
</dbReference>
<name>A0A6A6IC63_9PLEO</name>
<dbReference type="PANTHER" id="PTHR20772">
    <property type="entry name" value="PROTEIN FMP42"/>
    <property type="match status" value="1"/>
</dbReference>
<dbReference type="RefSeq" id="XP_033682144.1">
    <property type="nucleotide sequence ID" value="XM_033822334.1"/>
</dbReference>
<comment type="subcellular location">
    <subcellularLocation>
        <location evidence="1">Membrane</location>
        <topology evidence="1">Multi-pass membrane protein</topology>
    </subcellularLocation>
</comment>
<feature type="transmembrane region" description="Helical" evidence="3">
    <location>
        <begin position="502"/>
        <end position="521"/>
    </location>
</feature>
<evidence type="ECO:0000256" key="2">
    <source>
        <dbReference type="SAM" id="MobiDB-lite"/>
    </source>
</evidence>
<feature type="transmembrane region" description="Helical" evidence="3">
    <location>
        <begin position="383"/>
        <end position="405"/>
    </location>
</feature>
<dbReference type="Proteomes" id="UP000800094">
    <property type="component" value="Unassembled WGS sequence"/>
</dbReference>
<dbReference type="SUPFAM" id="SSF103473">
    <property type="entry name" value="MFS general substrate transporter"/>
    <property type="match status" value="1"/>
</dbReference>
<evidence type="ECO:0000313" key="5">
    <source>
        <dbReference type="Proteomes" id="UP000800094"/>
    </source>
</evidence>
<feature type="transmembrane region" description="Helical" evidence="3">
    <location>
        <begin position="425"/>
        <end position="445"/>
    </location>
</feature>
<dbReference type="InterPro" id="IPR011701">
    <property type="entry name" value="MFS"/>
</dbReference>
<sequence>MSLVQHVSNLEGTDREEALIDLFLPPLERAASLDRASERRLSVESGGWPSTKSVRRVISYDALKPPEEAIEEYGGITPYNVSTTRRIAQVFTTVLACWFASGIVFGFAALKPILLKEGVFRELCTSEELDAGVEVCFEQDLRLNFFFSLASTTANVSALPVGTLLDRYGPKLCFYLGCLFLAVGSLLMSLAFQIEEFDGYTIGNFFLALGGTFVFLPSFQVANAFPKYSGTIVALVTGAFDASAAVFLFYRLAYQASDGAFKPQYFFLAYLAVPIAILIAQLTFLPKESYKTPPQLEMKIHRAEDAMRDVHDSDEELPDDEVWRRRKSRSVRRRRRLNKLDRLVGSPDTRKRREEKEEHRHETSGVWGALHNKSAKEQMLTPWFYLLTFLTVLQMVRMNYFIATIREQYVYMLDSVEKAISINNFFDWALPIGGVLTTPFLGLLLDNVSTPSVLLILVTMITAIGIIGCIPAMWAGYINVILFVILRPFYYSAMSDYATKVFGFATFGRVYGTIICFSGLINLSQTGIDALTKSKFNGNPIPVNAFLAVAGFVIGVALVTYVSVQTFLVHKKLQDEDAMTVTNTEVDSVLDSLLEEEEPRGYGSTTAPRQSWEY</sequence>
<gene>
    <name evidence="4" type="ORF">BU26DRAFT_342798</name>
</gene>
<dbReference type="GeneID" id="54575664"/>
<feature type="compositionally biased region" description="Polar residues" evidence="2">
    <location>
        <begin position="603"/>
        <end position="614"/>
    </location>
</feature>
<dbReference type="InterPro" id="IPR036259">
    <property type="entry name" value="MFS_trans_sf"/>
</dbReference>
<dbReference type="PANTHER" id="PTHR20772:SF4">
    <property type="entry name" value="HYPOTHETICAL AMINO ACID TRANSPORTER (EUROFUNG)"/>
    <property type="match status" value="1"/>
</dbReference>
<feature type="transmembrane region" description="Helical" evidence="3">
    <location>
        <begin position="231"/>
        <end position="253"/>
    </location>
</feature>
<protein>
    <submittedName>
        <fullName evidence="4">MFS general substrate transporter</fullName>
    </submittedName>
</protein>
<keyword evidence="3" id="KW-0812">Transmembrane</keyword>
<dbReference type="EMBL" id="ML987197">
    <property type="protein sequence ID" value="KAF2247140.1"/>
    <property type="molecule type" value="Genomic_DNA"/>
</dbReference>
<evidence type="ECO:0000256" key="3">
    <source>
        <dbReference type="SAM" id="Phobius"/>
    </source>
</evidence>
<dbReference type="InterPro" id="IPR052599">
    <property type="entry name" value="SLC43A_AATransporter"/>
</dbReference>
<organism evidence="4 5">
    <name type="scientific">Trematosphaeria pertusa</name>
    <dbReference type="NCBI Taxonomy" id="390896"/>
    <lineage>
        <taxon>Eukaryota</taxon>
        <taxon>Fungi</taxon>
        <taxon>Dikarya</taxon>
        <taxon>Ascomycota</taxon>
        <taxon>Pezizomycotina</taxon>
        <taxon>Dothideomycetes</taxon>
        <taxon>Pleosporomycetidae</taxon>
        <taxon>Pleosporales</taxon>
        <taxon>Massarineae</taxon>
        <taxon>Trematosphaeriaceae</taxon>
        <taxon>Trematosphaeria</taxon>
    </lineage>
</organism>
<dbReference type="AlphaFoldDB" id="A0A6A6IC63"/>
<dbReference type="Pfam" id="PF07690">
    <property type="entry name" value="MFS_1"/>
    <property type="match status" value="1"/>
</dbReference>
<dbReference type="Gene3D" id="1.20.1250.20">
    <property type="entry name" value="MFS general substrate transporter like domains"/>
    <property type="match status" value="1"/>
</dbReference>
<keyword evidence="3" id="KW-0472">Membrane</keyword>
<feature type="transmembrane region" description="Helical" evidence="3">
    <location>
        <begin position="200"/>
        <end position="219"/>
    </location>
</feature>
<keyword evidence="5" id="KW-1185">Reference proteome</keyword>
<evidence type="ECO:0000313" key="4">
    <source>
        <dbReference type="EMBL" id="KAF2247140.1"/>
    </source>
</evidence>
<feature type="transmembrane region" description="Helical" evidence="3">
    <location>
        <begin position="145"/>
        <end position="165"/>
    </location>
</feature>
<dbReference type="OrthoDB" id="330047at2759"/>
<feature type="transmembrane region" description="Helical" evidence="3">
    <location>
        <begin position="474"/>
        <end position="490"/>
    </location>
</feature>
<feature type="transmembrane region" description="Helical" evidence="3">
    <location>
        <begin position="172"/>
        <end position="194"/>
    </location>
</feature>
<evidence type="ECO:0000256" key="1">
    <source>
        <dbReference type="ARBA" id="ARBA00004141"/>
    </source>
</evidence>
<feature type="region of interest" description="Disordered" evidence="2">
    <location>
        <begin position="595"/>
        <end position="614"/>
    </location>
</feature>
<feature type="transmembrane region" description="Helical" evidence="3">
    <location>
        <begin position="90"/>
        <end position="110"/>
    </location>
</feature>